<protein>
    <submittedName>
        <fullName evidence="1">Uncharacterized protein</fullName>
    </submittedName>
</protein>
<reference evidence="2" key="1">
    <citation type="submission" date="2016-08" db="EMBL/GenBank/DDBJ databases">
        <authorList>
            <person name="Varghese N."/>
            <person name="Submissions Spin"/>
        </authorList>
    </citation>
    <scope>NUCLEOTIDE SEQUENCE [LARGE SCALE GENOMIC DNA]</scope>
    <source>
        <strain evidence="2">R-53144</strain>
    </source>
</reference>
<name>A0A1C4A5P8_9GAMM</name>
<organism evidence="1 2">
    <name type="scientific">Gilliamella intestini</name>
    <dbReference type="NCBI Taxonomy" id="1798183"/>
    <lineage>
        <taxon>Bacteria</taxon>
        <taxon>Pseudomonadati</taxon>
        <taxon>Pseudomonadota</taxon>
        <taxon>Gammaproteobacteria</taxon>
        <taxon>Orbales</taxon>
        <taxon>Orbaceae</taxon>
        <taxon>Gilliamella</taxon>
    </lineage>
</organism>
<sequence length="140" mass="16486">MFYFSRQNVYKFIDISSGYCCHSHSDGKTANHREKALDIQFYKGTWTIGGLNKNNIAPLLYIRDNFFVTYLNAQNNWKEKNLFTTEPIGLDANDKPIIGYTYSWIHMDVRSFEKQYLLDKYFCTDAITLNKEKLITLINK</sequence>
<evidence type="ECO:0000313" key="2">
    <source>
        <dbReference type="Proteomes" id="UP000199698"/>
    </source>
</evidence>
<dbReference type="Proteomes" id="UP000199698">
    <property type="component" value="Unassembled WGS sequence"/>
</dbReference>
<proteinExistence type="predicted"/>
<dbReference type="RefSeq" id="WP_091121197.1">
    <property type="nucleotide sequence ID" value="NZ_FMBA01000008.1"/>
</dbReference>
<gene>
    <name evidence="1" type="ORF">GA0061080_100860</name>
</gene>
<dbReference type="AlphaFoldDB" id="A0A1C4A5P8"/>
<dbReference type="EMBL" id="FMBA01000008">
    <property type="protein sequence ID" value="SCB89863.1"/>
    <property type="molecule type" value="Genomic_DNA"/>
</dbReference>
<accession>A0A1C4A5P8</accession>
<dbReference type="STRING" id="1798183.GA0061080_100860"/>
<evidence type="ECO:0000313" key="1">
    <source>
        <dbReference type="EMBL" id="SCB89863.1"/>
    </source>
</evidence>
<keyword evidence="2" id="KW-1185">Reference proteome</keyword>
<dbReference type="OrthoDB" id="961266at2"/>